<evidence type="ECO:0000256" key="1">
    <source>
        <dbReference type="SAM" id="Phobius"/>
    </source>
</evidence>
<protein>
    <submittedName>
        <fullName evidence="2">Type IV secretory pathway VirB2 component</fullName>
    </submittedName>
</protein>
<organism evidence="2 3">
    <name type="scientific">Sphingobium herbicidovorans (strain ATCC 700291 / DSM 11019 / CCUG 56400 / KCTC 2939 / LMG 18315 / NBRC 16415 / MH)</name>
    <name type="common">Sphingomonas herbicidovorans</name>
    <dbReference type="NCBI Taxonomy" id="1219045"/>
    <lineage>
        <taxon>Bacteria</taxon>
        <taxon>Pseudomonadati</taxon>
        <taxon>Pseudomonadota</taxon>
        <taxon>Alphaproteobacteria</taxon>
        <taxon>Sphingomonadales</taxon>
        <taxon>Sphingomonadaceae</taxon>
        <taxon>Sphingobium</taxon>
    </lineage>
</organism>
<keyword evidence="1" id="KW-1133">Transmembrane helix</keyword>
<reference evidence="2" key="1">
    <citation type="submission" date="2014-08" db="EMBL/GenBank/DDBJ databases">
        <title>Draft genome sequences of Sphingobium herbicidovorans.</title>
        <authorList>
            <person name="Gan H.M."/>
            <person name="Gan H.Y."/>
            <person name="Savka M.A."/>
        </authorList>
    </citation>
    <scope>NUCLEOTIDE SEQUENCE [LARGE SCALE GENOMIC DNA]</scope>
    <source>
        <strain evidence="2">NBRC 16415</strain>
    </source>
</reference>
<comment type="caution">
    <text evidence="2">The sequence shown here is derived from an EMBL/GenBank/DDBJ whole genome shotgun (WGS) entry which is preliminary data.</text>
</comment>
<feature type="transmembrane region" description="Helical" evidence="1">
    <location>
        <begin position="56"/>
        <end position="78"/>
    </location>
</feature>
<sequence>MTAITARLGSQPQWARLLLRIAGIVGLAMLLSLLLSDPAHAQGADGITSMAENIKTWLTGTFAKTIAVIAVVIVGFMFFTGRASLGLLVTVIVGIFIVFSAQWIVDTITGGA</sequence>
<dbReference type="OrthoDB" id="7478319at2"/>
<dbReference type="EMBL" id="JFZA02000003">
    <property type="protein sequence ID" value="KFG91526.1"/>
    <property type="molecule type" value="Genomic_DNA"/>
</dbReference>
<accession>A0A086PDQ8</accession>
<gene>
    <name evidence="2" type="ORF">BV98_000723</name>
</gene>
<evidence type="ECO:0000313" key="3">
    <source>
        <dbReference type="Proteomes" id="UP000024284"/>
    </source>
</evidence>
<proteinExistence type="predicted"/>
<keyword evidence="3" id="KW-1185">Reference proteome</keyword>
<dbReference type="PATRIC" id="fig|1219045.3.peg.740"/>
<dbReference type="InterPro" id="IPR007039">
    <property type="entry name" value="TrbC/VirB2"/>
</dbReference>
<keyword evidence="1" id="KW-0812">Transmembrane</keyword>
<dbReference type="RefSeq" id="WP_021245259.1">
    <property type="nucleotide sequence ID" value="NZ_BCZD01000020.1"/>
</dbReference>
<keyword evidence="1" id="KW-0472">Membrane</keyword>
<name>A0A086PDQ8_SPHHM</name>
<dbReference type="Proteomes" id="UP000024284">
    <property type="component" value="Unassembled WGS sequence"/>
</dbReference>
<dbReference type="Pfam" id="PF04956">
    <property type="entry name" value="TrbC"/>
    <property type="match status" value="1"/>
</dbReference>
<dbReference type="eggNOG" id="COG3838">
    <property type="taxonomic scope" value="Bacteria"/>
</dbReference>
<dbReference type="AlphaFoldDB" id="A0A086PDQ8"/>
<feature type="transmembrane region" description="Helical" evidence="1">
    <location>
        <begin position="17"/>
        <end position="36"/>
    </location>
</feature>
<evidence type="ECO:0000313" key="2">
    <source>
        <dbReference type="EMBL" id="KFG91526.1"/>
    </source>
</evidence>
<feature type="transmembrane region" description="Helical" evidence="1">
    <location>
        <begin position="85"/>
        <end position="105"/>
    </location>
</feature>
<dbReference type="STRING" id="76947.GCA_002080435_03597"/>